<dbReference type="InterPro" id="IPR011059">
    <property type="entry name" value="Metal-dep_hydrolase_composite"/>
</dbReference>
<dbReference type="InterPro" id="IPR051781">
    <property type="entry name" value="Metallo-dep_Hydrolase"/>
</dbReference>
<dbReference type="Proteomes" id="UP001157914">
    <property type="component" value="Unassembled WGS sequence"/>
</dbReference>
<protein>
    <submittedName>
        <fullName evidence="2">N-acyl-D-amino-acid deacylase</fullName>
    </submittedName>
</protein>
<dbReference type="SUPFAM" id="SSF51556">
    <property type="entry name" value="Metallo-dependent hydrolases"/>
    <property type="match status" value="1"/>
</dbReference>
<dbReference type="CDD" id="cd01297">
    <property type="entry name" value="D-aminoacylase"/>
    <property type="match status" value="1"/>
</dbReference>
<comment type="caution">
    <text evidence="2">The sequence shown here is derived from an EMBL/GenBank/DDBJ whole genome shotgun (WGS) entry which is preliminary data.</text>
</comment>
<evidence type="ECO:0000313" key="2">
    <source>
        <dbReference type="EMBL" id="SMP06551.1"/>
    </source>
</evidence>
<name>A0ABY1NDE2_9HYPH</name>
<feature type="domain" description="Amidohydrolase 3" evidence="1">
    <location>
        <begin position="44"/>
        <end position="225"/>
    </location>
</feature>
<reference evidence="2 3" key="1">
    <citation type="submission" date="2017-05" db="EMBL/GenBank/DDBJ databases">
        <authorList>
            <person name="Varghese N."/>
            <person name="Submissions S."/>
        </authorList>
    </citation>
    <scope>NUCLEOTIDE SEQUENCE [LARGE SCALE GENOMIC DNA]</scope>
    <source>
        <strain evidence="2 3">DSM 15949</strain>
    </source>
</reference>
<dbReference type="EMBL" id="FXTT01000001">
    <property type="protein sequence ID" value="SMP06551.1"/>
    <property type="molecule type" value="Genomic_DNA"/>
</dbReference>
<dbReference type="PANTHER" id="PTHR43135">
    <property type="entry name" value="ALPHA-D-RIBOSE 1-METHYLPHOSPHONATE 5-TRIPHOSPHATE DIPHOSPHATASE"/>
    <property type="match status" value="1"/>
</dbReference>
<dbReference type="InterPro" id="IPR023100">
    <property type="entry name" value="D-aminoacylase_insert_dom_sf"/>
</dbReference>
<feature type="domain" description="Amidohydrolase 3" evidence="1">
    <location>
        <begin position="339"/>
        <end position="432"/>
    </location>
</feature>
<dbReference type="SUPFAM" id="SSF51338">
    <property type="entry name" value="Composite domain of metallo-dependent hydrolases"/>
    <property type="match status" value="1"/>
</dbReference>
<dbReference type="Gene3D" id="3.20.20.140">
    <property type="entry name" value="Metal-dependent hydrolases"/>
    <property type="match status" value="1"/>
</dbReference>
<evidence type="ECO:0000313" key="3">
    <source>
        <dbReference type="Proteomes" id="UP001157914"/>
    </source>
</evidence>
<dbReference type="InterPro" id="IPR013108">
    <property type="entry name" value="Amidohydro_3"/>
</dbReference>
<organism evidence="2 3">
    <name type="scientific">Roseibium denhamense</name>
    <dbReference type="NCBI Taxonomy" id="76305"/>
    <lineage>
        <taxon>Bacteria</taxon>
        <taxon>Pseudomonadati</taxon>
        <taxon>Pseudomonadota</taxon>
        <taxon>Alphaproteobacteria</taxon>
        <taxon>Hyphomicrobiales</taxon>
        <taxon>Stappiaceae</taxon>
        <taxon>Roseibium</taxon>
    </lineage>
</organism>
<dbReference type="InterPro" id="IPR032466">
    <property type="entry name" value="Metal_Hydrolase"/>
</dbReference>
<proteinExistence type="predicted"/>
<dbReference type="Gene3D" id="2.30.40.10">
    <property type="entry name" value="Urease, subunit C, domain 1"/>
    <property type="match status" value="1"/>
</dbReference>
<dbReference type="Pfam" id="PF07969">
    <property type="entry name" value="Amidohydro_3"/>
    <property type="match status" value="2"/>
</dbReference>
<accession>A0ABY1NDE2</accession>
<dbReference type="RefSeq" id="WP_155191871.1">
    <property type="nucleotide sequence ID" value="NZ_BAAAEA010000001.1"/>
</dbReference>
<keyword evidence="3" id="KW-1185">Reference proteome</keyword>
<dbReference type="Gene3D" id="3.30.1490.130">
    <property type="entry name" value="D-aminoacylase. Domain 3"/>
    <property type="match status" value="1"/>
</dbReference>
<sequence length="471" mass="50937">MGYDLSIHDVTIFDGTGAESYVASVTVNLGKIVSIGAPEKARCTIDGHGLALAPGFIDVHTHDDVALIATPDMRNKIRQGVTTVVTGLCGYSAAPFPKGKPPPQEYGILLRNNQDTFETFSDYLEAVEKARPALNWLPLVGHSTLRIAAMEDLNRTANDEEICTMSRLLRDAMEVGAAGLSTGLAYDMAVHAQEDEIVYLARNLQEFAGLHVTHIRDEADGLIDATMEALRIGRRANVGTVFSHHKTIGSQNWGATQESLEIIDNASSQQEIALDAYPYTFSSTSLTPARARRGGKVTITRSDPMPSAAGRDLDEIAKELGFTTDQAVEALMPAGALFHSMCEDDVCRVLSHPKCMIGSDGLPFDPVPHPRLTDSFPRVLGHYVRDHKVLTLPEAIRKMTSLPAQVFGLKSRGVIELGNAADLVLFDPSRIREGVSLSNFANGIEAVIVNGVGADKRSGQRLRSHRSSTVV</sequence>
<dbReference type="PANTHER" id="PTHR43135:SF3">
    <property type="entry name" value="ALPHA-D-RIBOSE 1-METHYLPHOSPHONATE 5-TRIPHOSPHATE DIPHOSPHATASE"/>
    <property type="match status" value="1"/>
</dbReference>
<evidence type="ECO:0000259" key="1">
    <source>
        <dbReference type="Pfam" id="PF07969"/>
    </source>
</evidence>
<gene>
    <name evidence="2" type="ORF">SAMN06265374_0792</name>
</gene>